<feature type="transmembrane region" description="Helical" evidence="1">
    <location>
        <begin position="98"/>
        <end position="121"/>
    </location>
</feature>
<accession>A0A8J6JAG4</accession>
<reference evidence="2" key="1">
    <citation type="submission" date="2020-08" db="EMBL/GenBank/DDBJ databases">
        <title>Genome public.</title>
        <authorList>
            <person name="Liu C."/>
            <person name="Sun Q."/>
        </authorList>
    </citation>
    <scope>NUCLEOTIDE SEQUENCE</scope>
    <source>
        <strain evidence="2">NSJ-52</strain>
    </source>
</reference>
<feature type="transmembrane region" description="Helical" evidence="1">
    <location>
        <begin position="66"/>
        <end position="92"/>
    </location>
</feature>
<organism evidence="2 3">
    <name type="scientific">Lawsonibacter faecis</name>
    <dbReference type="NCBI Taxonomy" id="2763052"/>
    <lineage>
        <taxon>Bacteria</taxon>
        <taxon>Bacillati</taxon>
        <taxon>Bacillota</taxon>
        <taxon>Clostridia</taxon>
        <taxon>Eubacteriales</taxon>
        <taxon>Oscillospiraceae</taxon>
        <taxon>Lawsonibacter</taxon>
    </lineage>
</organism>
<dbReference type="Proteomes" id="UP000607645">
    <property type="component" value="Unassembled WGS sequence"/>
</dbReference>
<comment type="caution">
    <text evidence="2">The sequence shown here is derived from an EMBL/GenBank/DDBJ whole genome shotgun (WGS) entry which is preliminary data.</text>
</comment>
<keyword evidence="1" id="KW-1133">Transmembrane helix</keyword>
<keyword evidence="1" id="KW-0812">Transmembrane</keyword>
<name>A0A8J6JAG4_9FIRM</name>
<evidence type="ECO:0000256" key="1">
    <source>
        <dbReference type="SAM" id="Phobius"/>
    </source>
</evidence>
<dbReference type="AlphaFoldDB" id="A0A8J6JAG4"/>
<feature type="transmembrane region" description="Helical" evidence="1">
    <location>
        <begin position="7"/>
        <end position="27"/>
    </location>
</feature>
<sequence length="230" mass="24247">MKGRQKIVALAGLIIIAVTLLLFFLPGGERETVDWVCLTFFLLAEAVLCGGGILADRMAGACGGIFFRASAFTALFICCIVSLAVSLVSILWMRPPVAGLVGVQIVLFAAGLILLLVLSAFGRRAGAAQAAEEQALSALKALEGRVRTLAGAPANRDYAAPLERLAEAIRFADGACASALDSEIADKLTALETCLSGETAAGEVEPRVEELLWTVERRGREVKERKAGKT</sequence>
<evidence type="ECO:0000313" key="3">
    <source>
        <dbReference type="Proteomes" id="UP000607645"/>
    </source>
</evidence>
<feature type="transmembrane region" description="Helical" evidence="1">
    <location>
        <begin position="33"/>
        <end position="54"/>
    </location>
</feature>
<dbReference type="RefSeq" id="WP_186918804.1">
    <property type="nucleotide sequence ID" value="NZ_JACOPQ010000004.1"/>
</dbReference>
<evidence type="ECO:0000313" key="2">
    <source>
        <dbReference type="EMBL" id="MBC5736603.1"/>
    </source>
</evidence>
<keyword evidence="1" id="KW-0472">Membrane</keyword>
<keyword evidence="3" id="KW-1185">Reference proteome</keyword>
<protein>
    <submittedName>
        <fullName evidence="2">Uncharacterized protein</fullName>
    </submittedName>
</protein>
<proteinExistence type="predicted"/>
<gene>
    <name evidence="2" type="ORF">H8S62_06220</name>
</gene>
<dbReference type="EMBL" id="JACOPQ010000004">
    <property type="protein sequence ID" value="MBC5736603.1"/>
    <property type="molecule type" value="Genomic_DNA"/>
</dbReference>